<feature type="region of interest" description="Disordered" evidence="2">
    <location>
        <begin position="1"/>
        <end position="24"/>
    </location>
</feature>
<dbReference type="InterPro" id="IPR005531">
    <property type="entry name" value="Asp23"/>
</dbReference>
<reference evidence="3" key="1">
    <citation type="submission" date="2022-01" db="EMBL/GenBank/DDBJ databases">
        <title>Genome-Based Taxonomic Classification of the Phylum Actinobacteria.</title>
        <authorList>
            <person name="Gao Y."/>
        </authorList>
    </citation>
    <scope>NUCLEOTIDE SEQUENCE</scope>
    <source>
        <strain evidence="3">KLBMP 8922</strain>
    </source>
</reference>
<sequence>MAHSRIDGPSHLEPPAPPAYRGSLRIGERVVEKIAARAAREATGTAAPDTKLRDPKAGVKLRNDHATVRLDLDVPYPGPVKDMAGAVRQRVRSDVERLTGMPVVRIDVVVGRMTRIGKGRRRVQ</sequence>
<keyword evidence="4" id="KW-1185">Reference proteome</keyword>
<protein>
    <submittedName>
        <fullName evidence="3">Asp23/Gls24 family envelope stress response protein</fullName>
    </submittedName>
</protein>
<evidence type="ECO:0000256" key="2">
    <source>
        <dbReference type="SAM" id="MobiDB-lite"/>
    </source>
</evidence>
<proteinExistence type="inferred from homology"/>
<dbReference type="EMBL" id="JAKFHA010000042">
    <property type="protein sequence ID" value="MCF2533037.1"/>
    <property type="molecule type" value="Genomic_DNA"/>
</dbReference>
<comment type="similarity">
    <text evidence="1">Belongs to the asp23 family.</text>
</comment>
<organism evidence="3 4">
    <name type="scientific">Yinghuangia soli</name>
    <dbReference type="NCBI Taxonomy" id="2908204"/>
    <lineage>
        <taxon>Bacteria</taxon>
        <taxon>Bacillati</taxon>
        <taxon>Actinomycetota</taxon>
        <taxon>Actinomycetes</taxon>
        <taxon>Kitasatosporales</taxon>
        <taxon>Streptomycetaceae</taxon>
        <taxon>Yinghuangia</taxon>
    </lineage>
</organism>
<evidence type="ECO:0000313" key="3">
    <source>
        <dbReference type="EMBL" id="MCF2533037.1"/>
    </source>
</evidence>
<dbReference type="Proteomes" id="UP001165378">
    <property type="component" value="Unassembled WGS sequence"/>
</dbReference>
<accession>A0AA41QA66</accession>
<dbReference type="RefSeq" id="WP_235057808.1">
    <property type="nucleotide sequence ID" value="NZ_JAKFHA010000042.1"/>
</dbReference>
<dbReference type="AlphaFoldDB" id="A0AA41QA66"/>
<comment type="caution">
    <text evidence="3">The sequence shown here is derived from an EMBL/GenBank/DDBJ whole genome shotgun (WGS) entry which is preliminary data.</text>
</comment>
<feature type="compositionally biased region" description="Basic and acidic residues" evidence="2">
    <location>
        <begin position="1"/>
        <end position="10"/>
    </location>
</feature>
<name>A0AA41QA66_9ACTN</name>
<gene>
    <name evidence="3" type="ORF">LZ495_38295</name>
</gene>
<dbReference type="Pfam" id="PF03780">
    <property type="entry name" value="Asp23"/>
    <property type="match status" value="1"/>
</dbReference>
<evidence type="ECO:0000313" key="4">
    <source>
        <dbReference type="Proteomes" id="UP001165378"/>
    </source>
</evidence>
<evidence type="ECO:0000256" key="1">
    <source>
        <dbReference type="ARBA" id="ARBA00005721"/>
    </source>
</evidence>